<sequence length="87" mass="9620">MSETEISEGEEGQFVPFIPAKWGQGGQQGGDLIAEVPDLLAEPRERSKVCDVVWLWKLTDCPSQLWVGAEPVFRYAISCEISHGVSK</sequence>
<dbReference type="Proteomes" id="UP001234178">
    <property type="component" value="Unassembled WGS sequence"/>
</dbReference>
<organism evidence="1 2">
    <name type="scientific">Daphnia magna</name>
    <dbReference type="NCBI Taxonomy" id="35525"/>
    <lineage>
        <taxon>Eukaryota</taxon>
        <taxon>Metazoa</taxon>
        <taxon>Ecdysozoa</taxon>
        <taxon>Arthropoda</taxon>
        <taxon>Crustacea</taxon>
        <taxon>Branchiopoda</taxon>
        <taxon>Diplostraca</taxon>
        <taxon>Cladocera</taxon>
        <taxon>Anomopoda</taxon>
        <taxon>Daphniidae</taxon>
        <taxon>Daphnia</taxon>
    </lineage>
</organism>
<evidence type="ECO:0000313" key="2">
    <source>
        <dbReference type="Proteomes" id="UP001234178"/>
    </source>
</evidence>
<comment type="caution">
    <text evidence="1">The sequence shown here is derived from an EMBL/GenBank/DDBJ whole genome shotgun (WGS) entry which is preliminary data.</text>
</comment>
<proteinExistence type="predicted"/>
<dbReference type="EMBL" id="JAOYFB010000040">
    <property type="protein sequence ID" value="KAK4037761.1"/>
    <property type="molecule type" value="Genomic_DNA"/>
</dbReference>
<name>A0ABR0B7Y2_9CRUS</name>
<keyword evidence="2" id="KW-1185">Reference proteome</keyword>
<gene>
    <name evidence="1" type="ORF">OUZ56_029790</name>
</gene>
<protein>
    <submittedName>
        <fullName evidence="1">Uncharacterized protein</fullName>
    </submittedName>
</protein>
<accession>A0ABR0B7Y2</accession>
<evidence type="ECO:0000313" key="1">
    <source>
        <dbReference type="EMBL" id="KAK4037761.1"/>
    </source>
</evidence>
<reference evidence="1 2" key="1">
    <citation type="journal article" date="2023" name="Nucleic Acids Res.">
        <title>The hologenome of Daphnia magna reveals possible DNA methylation and microbiome-mediated evolution of the host genome.</title>
        <authorList>
            <person name="Chaturvedi A."/>
            <person name="Li X."/>
            <person name="Dhandapani V."/>
            <person name="Marshall H."/>
            <person name="Kissane S."/>
            <person name="Cuenca-Cambronero M."/>
            <person name="Asole G."/>
            <person name="Calvet F."/>
            <person name="Ruiz-Romero M."/>
            <person name="Marangio P."/>
            <person name="Guigo R."/>
            <person name="Rago D."/>
            <person name="Mirbahai L."/>
            <person name="Eastwood N."/>
            <person name="Colbourne J.K."/>
            <person name="Zhou J."/>
            <person name="Mallon E."/>
            <person name="Orsini L."/>
        </authorList>
    </citation>
    <scope>NUCLEOTIDE SEQUENCE [LARGE SCALE GENOMIC DNA]</scope>
    <source>
        <strain evidence="1">LRV0_1</strain>
    </source>
</reference>